<sequence>MFKLPDLLPFTSSANIIGESSEFQNAEVDIWTRFLEKKLSYFDFTDHDRLQLRNIFLKILSNILKYEREQDFQLLDAVSKRLIECANDLSQDNILNDDEIRSKLRLLHKKLSQPTKYKKRYSCINNLIELSDNMYPKWDSLSPKFSRNTDRLPPITNRSPDTYISLPKKRTIPQSTINPKRLTMHGSLTLQNIYQSLPAAAKYFAEDEYVWHEKRPANVILATGVQIPNVLTTSTLNTNEENEKFFDNLIMDLLEHQKQHARTTKSIPDYPRDVIVEMNGFEALLDLVQRRHLGKLERYFLNIATNRHYNPYDLITVAEHKADPSEHYVFSVFGILNIRNSGFDIESLELAEWYRHAKLWNACRQIPFFKNYLLRKEFDLWLSNARYTKYARIRLEVRQNHLLLSNTIFQISIIEIRKLLLEYERIPLLPIFETNCTLSLNDFEQLVKKYIEETIGYTIKFFNHVKTVLDLGRETLSKKLHAVLQCLHEDSIAFSAIGGSIHEQRLRKESLRKDLEQMQNDIKNICPFLNLCSCMLSSYLCNIERESLNQFSNLITSSTTNSNITFLTTLHLNDYESTKMLMCLPSYDDYLELLHTVLNQPQKILINGWEQMNLNTCLKDVEKFGKDMQQDGLTRVCEMCGQQIFTVLTTMPTCTCLNQSADHSPVNETSKSIIPDQLSIPIVQGYGFYGTTKQNQLIGFESIFINDTAYSEKISDILSKVKEAFDEIDQYCEQNDWLIEINRFCVQWTPNQMKQMSESKQIFSIEEHCTMLRGWIDKTRTFELSYSTSTQLLKIDCSVISHQLCTKVETIYENFGTYLYRYTFTDSQSLIDKFQHAINIFDNIPASIETFANYASFLTIHKTQLSNYQETIEYLNSLFEILHLHYAKFYKDETIDKRLQECWKLFQLKLSEAADYVASETLIITERLRDAYEKYMNEAEILYETSTSGIYLEPDQDPVQMAKDLRKNCLEFMSVEKQLRQYSKWRELISGEPYDINVVEEWSTAIDLRKDLWKYLEITNSSIREWKDTPIHKFNVRRCQDKIDCWLKIAEDFKYKLPENDAVLEHWLTILNEFQQHLDMLKKLLSDAMTPEQWTLLFRANGQVYDPQQSYKLEDLLNLNILQQNQNIFLTIHKQATREQKLKDKLSYLQTWLNELQYRMARYRPSLRTTPVHRRLTSSYRQRLNRYRELRTRLSQTSSNTTPDIGGQSSQITEAYIVLNTEEILHLVEVIIYLISYTSNKSRIS</sequence>
<protein>
    <recommendedName>
        <fullName evidence="1">Dynein heavy chain linker domain-containing protein</fullName>
    </recommendedName>
</protein>
<dbReference type="PANTHER" id="PTHR45703">
    <property type="entry name" value="DYNEIN HEAVY CHAIN"/>
    <property type="match status" value="1"/>
</dbReference>
<keyword evidence="4" id="KW-1185">Reference proteome</keyword>
<feature type="domain" description="Dynein heavy chain linker" evidence="1">
    <location>
        <begin position="1001"/>
        <end position="1166"/>
    </location>
</feature>
<dbReference type="PANTHER" id="PTHR45703:SF36">
    <property type="entry name" value="DYNEIN HEAVY CHAIN, CYTOPLASMIC"/>
    <property type="match status" value="1"/>
</dbReference>
<evidence type="ECO:0000259" key="1">
    <source>
        <dbReference type="Pfam" id="PF08393"/>
    </source>
</evidence>
<organism evidence="2 4">
    <name type="scientific">Didymodactylos carnosus</name>
    <dbReference type="NCBI Taxonomy" id="1234261"/>
    <lineage>
        <taxon>Eukaryota</taxon>
        <taxon>Metazoa</taxon>
        <taxon>Spiralia</taxon>
        <taxon>Gnathifera</taxon>
        <taxon>Rotifera</taxon>
        <taxon>Eurotatoria</taxon>
        <taxon>Bdelloidea</taxon>
        <taxon>Philodinida</taxon>
        <taxon>Philodinidae</taxon>
        <taxon>Didymodactylos</taxon>
    </lineage>
</organism>
<name>A0A813Y9T5_9BILA</name>
<dbReference type="InterPro" id="IPR013602">
    <property type="entry name" value="Dynein_heavy_linker"/>
</dbReference>
<dbReference type="Proteomes" id="UP000663829">
    <property type="component" value="Unassembled WGS sequence"/>
</dbReference>
<dbReference type="AlphaFoldDB" id="A0A813Y9T5"/>
<proteinExistence type="predicted"/>
<reference evidence="2" key="1">
    <citation type="submission" date="2021-02" db="EMBL/GenBank/DDBJ databases">
        <authorList>
            <person name="Nowell W R."/>
        </authorList>
    </citation>
    <scope>NUCLEOTIDE SEQUENCE</scope>
</reference>
<dbReference type="GO" id="GO:0045505">
    <property type="term" value="F:dynein intermediate chain binding"/>
    <property type="evidence" value="ECO:0007669"/>
    <property type="project" value="InterPro"/>
</dbReference>
<dbReference type="GO" id="GO:0051959">
    <property type="term" value="F:dynein light intermediate chain binding"/>
    <property type="evidence" value="ECO:0007669"/>
    <property type="project" value="InterPro"/>
</dbReference>
<gene>
    <name evidence="2" type="ORF">GPM918_LOCUS7618</name>
    <name evidence="3" type="ORF">SRO942_LOCUS7618</name>
</gene>
<dbReference type="InterPro" id="IPR026983">
    <property type="entry name" value="DHC"/>
</dbReference>
<dbReference type="Proteomes" id="UP000681722">
    <property type="component" value="Unassembled WGS sequence"/>
</dbReference>
<dbReference type="GO" id="GO:0007018">
    <property type="term" value="P:microtubule-based movement"/>
    <property type="evidence" value="ECO:0007669"/>
    <property type="project" value="InterPro"/>
</dbReference>
<dbReference type="EMBL" id="CAJNOQ010001256">
    <property type="protein sequence ID" value="CAF0881148.1"/>
    <property type="molecule type" value="Genomic_DNA"/>
</dbReference>
<dbReference type="EMBL" id="CAJOBC010001256">
    <property type="protein sequence ID" value="CAF3667297.1"/>
    <property type="molecule type" value="Genomic_DNA"/>
</dbReference>
<evidence type="ECO:0000313" key="3">
    <source>
        <dbReference type="EMBL" id="CAF3667297.1"/>
    </source>
</evidence>
<comment type="caution">
    <text evidence="2">The sequence shown here is derived from an EMBL/GenBank/DDBJ whole genome shotgun (WGS) entry which is preliminary data.</text>
</comment>
<dbReference type="GO" id="GO:0030286">
    <property type="term" value="C:dynein complex"/>
    <property type="evidence" value="ECO:0007669"/>
    <property type="project" value="InterPro"/>
</dbReference>
<evidence type="ECO:0000313" key="2">
    <source>
        <dbReference type="EMBL" id="CAF0881148.1"/>
    </source>
</evidence>
<dbReference type="Pfam" id="PF08393">
    <property type="entry name" value="DHC_N2"/>
    <property type="match status" value="1"/>
</dbReference>
<dbReference type="OrthoDB" id="5986589at2759"/>
<evidence type="ECO:0000313" key="4">
    <source>
        <dbReference type="Proteomes" id="UP000663829"/>
    </source>
</evidence>
<accession>A0A813Y9T5</accession>